<feature type="compositionally biased region" description="Basic residues" evidence="1">
    <location>
        <begin position="84"/>
        <end position="97"/>
    </location>
</feature>
<comment type="caution">
    <text evidence="2">The sequence shown here is derived from an EMBL/GenBank/DDBJ whole genome shotgun (WGS) entry which is preliminary data.</text>
</comment>
<dbReference type="AlphaFoldDB" id="A0A9Q1GNW4"/>
<feature type="compositionally biased region" description="Basic and acidic residues" evidence="1">
    <location>
        <begin position="53"/>
        <end position="83"/>
    </location>
</feature>
<protein>
    <submittedName>
        <fullName evidence="2">Uncharacterized protein</fullName>
    </submittedName>
</protein>
<keyword evidence="3" id="KW-1185">Reference proteome</keyword>
<organism evidence="2 3">
    <name type="scientific">Carnegiea gigantea</name>
    <dbReference type="NCBI Taxonomy" id="171969"/>
    <lineage>
        <taxon>Eukaryota</taxon>
        <taxon>Viridiplantae</taxon>
        <taxon>Streptophyta</taxon>
        <taxon>Embryophyta</taxon>
        <taxon>Tracheophyta</taxon>
        <taxon>Spermatophyta</taxon>
        <taxon>Magnoliopsida</taxon>
        <taxon>eudicotyledons</taxon>
        <taxon>Gunneridae</taxon>
        <taxon>Pentapetalae</taxon>
        <taxon>Caryophyllales</taxon>
        <taxon>Cactineae</taxon>
        <taxon>Cactaceae</taxon>
        <taxon>Cactoideae</taxon>
        <taxon>Echinocereeae</taxon>
        <taxon>Carnegiea</taxon>
    </lineage>
</organism>
<feature type="region of interest" description="Disordered" evidence="1">
    <location>
        <begin position="1"/>
        <end position="97"/>
    </location>
</feature>
<proteinExistence type="predicted"/>
<evidence type="ECO:0000256" key="1">
    <source>
        <dbReference type="SAM" id="MobiDB-lite"/>
    </source>
</evidence>
<reference evidence="2" key="1">
    <citation type="submission" date="2022-04" db="EMBL/GenBank/DDBJ databases">
        <title>Carnegiea gigantea Genome sequencing and assembly v2.</title>
        <authorList>
            <person name="Copetti D."/>
            <person name="Sanderson M.J."/>
            <person name="Burquez A."/>
            <person name="Wojciechowski M.F."/>
        </authorList>
    </citation>
    <scope>NUCLEOTIDE SEQUENCE</scope>
    <source>
        <strain evidence="2">SGP5-SGP5p</strain>
        <tissue evidence="2">Aerial part</tissue>
    </source>
</reference>
<gene>
    <name evidence="2" type="ORF">Cgig2_007974</name>
</gene>
<sequence length="308" mass="35518">MTGLKVGRTVARLRTGDRACPYKADDDSVRKLQGDEGRPREYYLVSIQPMVERSTERGPFEPPPSEKRSRAKQREQKEKERGGHGPRHKDPHHRCPVRHNHREVRWFQGYLGRYRIPHVETRPRWGPQQLDGATTVFNIANPCLKKAFPLEDRGASNPRSSWKNTIFDAKGTDSITLRAQAKPCTDHISMIDGSEEKVILEVQQPGERIKRFRIARLGPQLYQLVSSASLDAFYTIYTSPNARIKHISLINLQAIRQGRLIYRNAAQGWPINHGVCIEKDKLITCKKKAFFFQSQLLQRLHCPRIRKV</sequence>
<evidence type="ECO:0000313" key="3">
    <source>
        <dbReference type="Proteomes" id="UP001153076"/>
    </source>
</evidence>
<feature type="compositionally biased region" description="Basic and acidic residues" evidence="1">
    <location>
        <begin position="23"/>
        <end position="41"/>
    </location>
</feature>
<name>A0A9Q1GNW4_9CARY</name>
<accession>A0A9Q1GNW4</accession>
<dbReference type="EMBL" id="JAKOGI010001748">
    <property type="protein sequence ID" value="KAJ8424181.1"/>
    <property type="molecule type" value="Genomic_DNA"/>
</dbReference>
<evidence type="ECO:0000313" key="2">
    <source>
        <dbReference type="EMBL" id="KAJ8424181.1"/>
    </source>
</evidence>
<dbReference type="Proteomes" id="UP001153076">
    <property type="component" value="Unassembled WGS sequence"/>
</dbReference>